<feature type="domain" description="Protein MMS22-like N-terminal" evidence="1">
    <location>
        <begin position="98"/>
        <end position="253"/>
    </location>
</feature>
<organism evidence="2 3">
    <name type="scientific">Liparis tanakae</name>
    <name type="common">Tanaka's snailfish</name>
    <dbReference type="NCBI Taxonomy" id="230148"/>
    <lineage>
        <taxon>Eukaryota</taxon>
        <taxon>Metazoa</taxon>
        <taxon>Chordata</taxon>
        <taxon>Craniata</taxon>
        <taxon>Vertebrata</taxon>
        <taxon>Euteleostomi</taxon>
        <taxon>Actinopterygii</taxon>
        <taxon>Neopterygii</taxon>
        <taxon>Teleostei</taxon>
        <taxon>Neoteleostei</taxon>
        <taxon>Acanthomorphata</taxon>
        <taxon>Eupercaria</taxon>
        <taxon>Perciformes</taxon>
        <taxon>Cottioidei</taxon>
        <taxon>Cottales</taxon>
        <taxon>Liparidae</taxon>
        <taxon>Liparis</taxon>
    </lineage>
</organism>
<dbReference type="InterPro" id="IPR029425">
    <property type="entry name" value="MMS22L_N"/>
</dbReference>
<accession>A0A4Z2FAN5</accession>
<dbReference type="InterPro" id="IPR042320">
    <property type="entry name" value="MMS22-like"/>
</dbReference>
<dbReference type="AlphaFoldDB" id="A0A4Z2FAN5"/>
<dbReference type="GO" id="GO:0043596">
    <property type="term" value="C:nuclear replication fork"/>
    <property type="evidence" value="ECO:0007669"/>
    <property type="project" value="TreeGrafter"/>
</dbReference>
<comment type="caution">
    <text evidence="2">The sequence shown here is derived from an EMBL/GenBank/DDBJ whole genome shotgun (WGS) entry which is preliminary data.</text>
</comment>
<dbReference type="GO" id="GO:0000724">
    <property type="term" value="P:double-strand break repair via homologous recombination"/>
    <property type="evidence" value="ECO:0007669"/>
    <property type="project" value="InterPro"/>
</dbReference>
<dbReference type="GO" id="GO:0031297">
    <property type="term" value="P:replication fork processing"/>
    <property type="evidence" value="ECO:0007669"/>
    <property type="project" value="InterPro"/>
</dbReference>
<protein>
    <submittedName>
        <fullName evidence="2">Protein MMS22-like</fullName>
    </submittedName>
</protein>
<evidence type="ECO:0000259" key="1">
    <source>
        <dbReference type="Pfam" id="PF14910"/>
    </source>
</evidence>
<feature type="domain" description="Protein MMS22-like N-terminal" evidence="1">
    <location>
        <begin position="263"/>
        <end position="428"/>
    </location>
</feature>
<evidence type="ECO:0000313" key="3">
    <source>
        <dbReference type="Proteomes" id="UP000314294"/>
    </source>
</evidence>
<reference evidence="2 3" key="1">
    <citation type="submission" date="2019-03" db="EMBL/GenBank/DDBJ databases">
        <title>First draft genome of Liparis tanakae, snailfish: a comprehensive survey of snailfish specific genes.</title>
        <authorList>
            <person name="Kim W."/>
            <person name="Song I."/>
            <person name="Jeong J.-H."/>
            <person name="Kim D."/>
            <person name="Kim S."/>
            <person name="Ryu S."/>
            <person name="Song J.Y."/>
            <person name="Lee S.K."/>
        </authorList>
    </citation>
    <scope>NUCLEOTIDE SEQUENCE [LARGE SCALE GENOMIC DNA]</scope>
    <source>
        <tissue evidence="2">Muscle</tissue>
    </source>
</reference>
<evidence type="ECO:0000313" key="2">
    <source>
        <dbReference type="EMBL" id="TNN37833.1"/>
    </source>
</evidence>
<gene>
    <name evidence="2" type="primary">mms22l_1</name>
    <name evidence="2" type="ORF">EYF80_052004</name>
</gene>
<name>A0A4Z2FAN5_9TELE</name>
<dbReference type="OrthoDB" id="8193282at2759"/>
<keyword evidence="3" id="KW-1185">Reference proteome</keyword>
<dbReference type="EMBL" id="SRLO01001436">
    <property type="protein sequence ID" value="TNN37833.1"/>
    <property type="molecule type" value="Genomic_DNA"/>
</dbReference>
<dbReference type="PANTHER" id="PTHR28547:SF1">
    <property type="entry name" value="PROTEIN MMS22-LIKE"/>
    <property type="match status" value="1"/>
</dbReference>
<dbReference type="Pfam" id="PF14910">
    <property type="entry name" value="MMS22L_N"/>
    <property type="match status" value="2"/>
</dbReference>
<sequence>MDDDFSQSLTPPVSPFAADSLCEMTPARPACFCCSGTKEEPTGALSPEGYAARGSLKRLLLRLDPAPAEYETDTVELFGFPWVTEMALVESTKPLFGLFRYLDPSSSLEAGPAHPYEELEAQFPSALLEELFGITLLIGRLKDLPANVQSAFTIPNPGKIFSPAWHLLHLHLDIHWSVLEILHLLGHKMHGKYLSRREKIPKYDTLPCQVVYAHQFVNLTGENLTDSSLFEEHLCSLLCDLTGLAMGKYSKVGGWTRLISIPLLRWKPAAEQFSGLPTHCKDPLGFTWWLVTHVSMLGRYSRNGTLRGEGGVAEEQVRMHVHCCLSLSLLWEPSTAAVSTLWEYYCRNLSASFTIPWLGVSGMGSLCKTPLALLDQARSCCSPSPLHSSGHTQLYRSANSFHIFLRVLALCLAQDGAGGVPQRQIKGR</sequence>
<proteinExistence type="predicted"/>
<dbReference type="Proteomes" id="UP000314294">
    <property type="component" value="Unassembled WGS sequence"/>
</dbReference>
<dbReference type="PANTHER" id="PTHR28547">
    <property type="entry name" value="PROTEIN MMS22-LIKE"/>
    <property type="match status" value="1"/>
</dbReference>